<dbReference type="InterPro" id="IPR029071">
    <property type="entry name" value="Ubiquitin-like_domsf"/>
</dbReference>
<keyword evidence="2" id="KW-0833">Ubl conjugation pathway</keyword>
<feature type="compositionally biased region" description="Basic residues" evidence="3">
    <location>
        <begin position="86"/>
        <end position="96"/>
    </location>
</feature>
<feature type="compositionally biased region" description="Basic residues" evidence="3">
    <location>
        <begin position="64"/>
        <end position="77"/>
    </location>
</feature>
<evidence type="ECO:0000256" key="1">
    <source>
        <dbReference type="ARBA" id="ARBA00014108"/>
    </source>
</evidence>
<dbReference type="FunFam" id="3.10.20.90:FF:000052">
    <property type="entry name" value="Ubiquitin-like protein 5"/>
    <property type="match status" value="1"/>
</dbReference>
<accession>A0A168MGG2</accession>
<feature type="domain" description="Ubiquitin-like" evidence="4">
    <location>
        <begin position="128"/>
        <end position="199"/>
    </location>
</feature>
<dbReference type="PROSITE" id="PS50053">
    <property type="entry name" value="UBIQUITIN_2"/>
    <property type="match status" value="1"/>
</dbReference>
<dbReference type="CDD" id="cd01791">
    <property type="entry name" value="Ubl_UBL5"/>
    <property type="match status" value="1"/>
</dbReference>
<comment type="caution">
    <text evidence="5">The sequence shown here is derived from an EMBL/GenBank/DDBJ whole genome shotgun (WGS) entry which is preliminary data.</text>
</comment>
<dbReference type="STRING" id="747725.A0A168MGG2"/>
<proteinExistence type="predicted"/>
<dbReference type="SUPFAM" id="SSF54236">
    <property type="entry name" value="Ubiquitin-like"/>
    <property type="match status" value="1"/>
</dbReference>
<dbReference type="InterPro" id="IPR000626">
    <property type="entry name" value="Ubiquitin-like_dom"/>
</dbReference>
<feature type="compositionally biased region" description="Basic and acidic residues" evidence="3">
    <location>
        <begin position="7"/>
        <end position="25"/>
    </location>
</feature>
<evidence type="ECO:0000313" key="5">
    <source>
        <dbReference type="EMBL" id="OAD04898.1"/>
    </source>
</evidence>
<organism evidence="5 6">
    <name type="scientific">Mucor lusitanicus CBS 277.49</name>
    <dbReference type="NCBI Taxonomy" id="747725"/>
    <lineage>
        <taxon>Eukaryota</taxon>
        <taxon>Fungi</taxon>
        <taxon>Fungi incertae sedis</taxon>
        <taxon>Mucoromycota</taxon>
        <taxon>Mucoromycotina</taxon>
        <taxon>Mucoromycetes</taxon>
        <taxon>Mucorales</taxon>
        <taxon>Mucorineae</taxon>
        <taxon>Mucoraceae</taxon>
        <taxon>Mucor</taxon>
    </lineage>
</organism>
<dbReference type="Proteomes" id="UP000077051">
    <property type="component" value="Unassembled WGS sequence"/>
</dbReference>
<dbReference type="AlphaFoldDB" id="A0A168MGG2"/>
<dbReference type="VEuPathDB" id="FungiDB:MUCCIDRAFT_155752"/>
<reference evidence="5 6" key="1">
    <citation type="submission" date="2015-06" db="EMBL/GenBank/DDBJ databases">
        <title>Expansion of signal transduction pathways in fungi by whole-genome duplication.</title>
        <authorList>
            <consortium name="DOE Joint Genome Institute"/>
            <person name="Corrochano L.M."/>
            <person name="Kuo A."/>
            <person name="Marcet-Houben M."/>
            <person name="Polaino S."/>
            <person name="Salamov A."/>
            <person name="Villalobos J.M."/>
            <person name="Alvarez M.I."/>
            <person name="Avalos J."/>
            <person name="Benito E.P."/>
            <person name="Benoit I."/>
            <person name="Burger G."/>
            <person name="Camino L.P."/>
            <person name="Canovas D."/>
            <person name="Cerda-Olmedo E."/>
            <person name="Cheng J.-F."/>
            <person name="Dominguez A."/>
            <person name="Elias M."/>
            <person name="Eslava A.P."/>
            <person name="Glaser F."/>
            <person name="Grimwood J."/>
            <person name="Gutierrez G."/>
            <person name="Heitman J."/>
            <person name="Henrissat B."/>
            <person name="Iturriaga E.A."/>
            <person name="Lang B.F."/>
            <person name="Lavin J.L."/>
            <person name="Lee S."/>
            <person name="Li W."/>
            <person name="Lindquist E."/>
            <person name="Lopez-Garcia S."/>
            <person name="Luque E.M."/>
            <person name="Marcos A.T."/>
            <person name="Martin J."/>
            <person name="Mccluskey K."/>
            <person name="Medina H.R."/>
            <person name="Miralles-Duran A."/>
            <person name="Miyazaki A."/>
            <person name="Munoz-Torres E."/>
            <person name="Oguiza J.A."/>
            <person name="Ohm R."/>
            <person name="Olmedo M."/>
            <person name="Orejas M."/>
            <person name="Ortiz-Castellanos L."/>
            <person name="Pisabarro A.G."/>
            <person name="Rodriguez-Romero J."/>
            <person name="Ruiz-Herrera J."/>
            <person name="Ruiz-Vazquez R."/>
            <person name="Sanz C."/>
            <person name="Schackwitz W."/>
            <person name="Schmutz J."/>
            <person name="Shahriari M."/>
            <person name="Shelest E."/>
            <person name="Silva-Franco F."/>
            <person name="Soanes D."/>
            <person name="Syed K."/>
            <person name="Tagua V.G."/>
            <person name="Talbot N.J."/>
            <person name="Thon M."/>
            <person name="De Vries R.P."/>
            <person name="Wiebenga A."/>
            <person name="Yadav J.S."/>
            <person name="Braun E.L."/>
            <person name="Baker S."/>
            <person name="Garre V."/>
            <person name="Horwitz B."/>
            <person name="Torres-Martinez S."/>
            <person name="Idnurm A."/>
            <person name="Herrera-Estrella A."/>
            <person name="Gabaldon T."/>
            <person name="Grigoriev I.V."/>
        </authorList>
    </citation>
    <scope>NUCLEOTIDE SEQUENCE [LARGE SCALE GENOMIC DNA]</scope>
    <source>
        <strain evidence="5 6">CBS 277.49</strain>
    </source>
</reference>
<dbReference type="Gene3D" id="3.10.20.90">
    <property type="entry name" value="Phosphatidylinositol 3-kinase Catalytic Subunit, Chain A, domain 1"/>
    <property type="match status" value="1"/>
</dbReference>
<evidence type="ECO:0000259" key="4">
    <source>
        <dbReference type="PROSITE" id="PS50053"/>
    </source>
</evidence>
<dbReference type="OrthoDB" id="3881at2759"/>
<evidence type="ECO:0000256" key="2">
    <source>
        <dbReference type="ARBA" id="ARBA00022786"/>
    </source>
</evidence>
<dbReference type="EMBL" id="AMYB01000003">
    <property type="protein sequence ID" value="OAD04898.1"/>
    <property type="molecule type" value="Genomic_DNA"/>
</dbReference>
<dbReference type="InterPro" id="IPR039732">
    <property type="entry name" value="Hub1/Ubl5"/>
</dbReference>
<feature type="region of interest" description="Disordered" evidence="3">
    <location>
        <begin position="1"/>
        <end position="118"/>
    </location>
</feature>
<protein>
    <recommendedName>
        <fullName evidence="1">Ubiquitin-like modifier HUB1</fullName>
    </recommendedName>
</protein>
<gene>
    <name evidence="5" type="ORF">MUCCIDRAFT_155752</name>
</gene>
<evidence type="ECO:0000313" key="6">
    <source>
        <dbReference type="Proteomes" id="UP000077051"/>
    </source>
</evidence>
<name>A0A168MGG2_MUCCL</name>
<keyword evidence="6" id="KW-1185">Reference proteome</keyword>
<sequence>MLKFKKHDTEKSESKKESHKEESKKERSRSRSRSRSPRSRRDRSPPRRHERRYSRSPPSSRNSSSRRSRSPPRHRRDRSPGYDRHRSSRQRSRSRSPPRPSSATAAPKSSEQKGVKRVLKKQPTYSLIELEVNDRLGKKVRVKCAPNDLVGDFKKLVAAQIGTEPSKIVLKKWYKEFKDHITLADYELHDGMNLELYYR</sequence>
<feature type="compositionally biased region" description="Basic residues" evidence="3">
    <location>
        <begin position="26"/>
        <end position="41"/>
    </location>
</feature>
<dbReference type="PANTHER" id="PTHR13042">
    <property type="entry name" value="UBIQUITIN-LIKE PROTEIN 5"/>
    <property type="match status" value="1"/>
</dbReference>
<evidence type="ECO:0000256" key="3">
    <source>
        <dbReference type="SAM" id="MobiDB-lite"/>
    </source>
</evidence>